<dbReference type="InterPro" id="IPR010982">
    <property type="entry name" value="Lambda_DNA-bd_dom_sf"/>
</dbReference>
<dbReference type="EMBL" id="JBHSFQ010000014">
    <property type="protein sequence ID" value="MFC4563367.1"/>
    <property type="molecule type" value="Genomic_DNA"/>
</dbReference>
<gene>
    <name evidence="2" type="ORF">ACFO4E_16000</name>
</gene>
<dbReference type="Pfam" id="PF13560">
    <property type="entry name" value="HTH_31"/>
    <property type="match status" value="1"/>
</dbReference>
<sequence length="294" mass="32642">MIHDSAVISAAHSPSLRLRRLACHLRRARAAAGLTTPQVAAAMRWSVGKVSKMETTESKRIKPDDLDGLFDLYGIGDPATREALHALARDARERGWWAKYRDVFKNEVLPDLEAEAAELRSFESQVVPGLLQTPAYAEAIFLGGLQTDPHRIRRRVEARMARREILTRFTPVRLKAVIDESVLHRHVGGPRVMAAQLTHLLNMARTPNVEVRVLTYDVGAHAALTAPFMILGFPHPADPTIVCVETLNEALYLDSEEDVRPYTATFDVVERAAADEARSDALIEGALYAVGRLR</sequence>
<dbReference type="Gene3D" id="1.10.260.40">
    <property type="entry name" value="lambda repressor-like DNA-binding domains"/>
    <property type="match status" value="1"/>
</dbReference>
<reference evidence="3" key="1">
    <citation type="journal article" date="2019" name="Int. J. Syst. Evol. Microbiol.">
        <title>The Global Catalogue of Microorganisms (GCM) 10K type strain sequencing project: providing services to taxonomists for standard genome sequencing and annotation.</title>
        <authorList>
            <consortium name="The Broad Institute Genomics Platform"/>
            <consortium name="The Broad Institute Genome Sequencing Center for Infectious Disease"/>
            <person name="Wu L."/>
            <person name="Ma J."/>
        </authorList>
    </citation>
    <scope>NUCLEOTIDE SEQUENCE [LARGE SCALE GENOMIC DNA]</scope>
    <source>
        <strain evidence="3">XZYJ18</strain>
    </source>
</reference>
<dbReference type="Pfam" id="PF19054">
    <property type="entry name" value="DUF5753"/>
    <property type="match status" value="1"/>
</dbReference>
<dbReference type="SUPFAM" id="SSF47413">
    <property type="entry name" value="lambda repressor-like DNA-binding domains"/>
    <property type="match status" value="1"/>
</dbReference>
<name>A0ABV9DY33_9ACTN</name>
<dbReference type="InterPro" id="IPR001387">
    <property type="entry name" value="Cro/C1-type_HTH"/>
</dbReference>
<comment type="caution">
    <text evidence="2">The sequence shown here is derived from an EMBL/GenBank/DDBJ whole genome shotgun (WGS) entry which is preliminary data.</text>
</comment>
<feature type="domain" description="DUF5753" evidence="1">
    <location>
        <begin position="109"/>
        <end position="284"/>
    </location>
</feature>
<dbReference type="Proteomes" id="UP001595923">
    <property type="component" value="Unassembled WGS sequence"/>
</dbReference>
<evidence type="ECO:0000259" key="1">
    <source>
        <dbReference type="Pfam" id="PF19054"/>
    </source>
</evidence>
<organism evidence="2 3">
    <name type="scientific">Nocardiopsis mangrovi</name>
    <dbReference type="NCBI Taxonomy" id="1179818"/>
    <lineage>
        <taxon>Bacteria</taxon>
        <taxon>Bacillati</taxon>
        <taxon>Actinomycetota</taxon>
        <taxon>Actinomycetes</taxon>
        <taxon>Streptosporangiales</taxon>
        <taxon>Nocardiopsidaceae</taxon>
        <taxon>Nocardiopsis</taxon>
    </lineage>
</organism>
<dbReference type="InterPro" id="IPR043917">
    <property type="entry name" value="DUF5753"/>
</dbReference>
<protein>
    <submittedName>
        <fullName evidence="2">Helix-turn-helix domain-containing protein</fullName>
    </submittedName>
</protein>
<dbReference type="CDD" id="cd00093">
    <property type="entry name" value="HTH_XRE"/>
    <property type="match status" value="1"/>
</dbReference>
<accession>A0ABV9DY33</accession>
<evidence type="ECO:0000313" key="3">
    <source>
        <dbReference type="Proteomes" id="UP001595923"/>
    </source>
</evidence>
<evidence type="ECO:0000313" key="2">
    <source>
        <dbReference type="EMBL" id="MFC4563367.1"/>
    </source>
</evidence>
<dbReference type="RefSeq" id="WP_378575525.1">
    <property type="nucleotide sequence ID" value="NZ_JBHSFQ010000014.1"/>
</dbReference>
<keyword evidence="3" id="KW-1185">Reference proteome</keyword>
<proteinExistence type="predicted"/>